<keyword evidence="2" id="KW-0645">Protease</keyword>
<keyword evidence="3" id="KW-0378">Hydrolase</keyword>
<proteinExistence type="inferred from homology"/>
<sequence>MNSLSSVASILAAFFAISASAAPQSAPHTLDRLTRPHFARGSKTADNKVSSWLRAAQRRLGPSAGPLVLADPPRSPEGQLLVYVDCNPLGVEQIEALHQAGLTVEGVDFRLGRVRGSIDDVLLDRVAEFSWVHAVRPVDPAVVRVGRATTEGDSEGEADLLRVQGLDGRGVVVGVISDGIDHVADAQRTADLPNVTVPSGGCRRGSGDEGTALLEIVHDIAPGAQLLFAGPTDSFEMIQAVQCLTAAGADVIVDDLGFFGEPYFQDGPVAHSSAGNEARQHLEQDFVATPNSTLHDFAGGAGDNTNTVVVPPGGTLTCILQWNDPFGASANDYDLFLLDQNLNVVAVSNDPQVGAQDPIEAISVSNLSNANALANLVIDRFGQSAARRLEVFCLGASSLEHVTPTGSIIGHPALDEVVSVAAIDAADPGLDQVESFSSRGPARVDFPARVDRAKPDLAGFDGVSISNAGGFPACPPFCAFFGTSAASPHTAGVAALLLQKNPSLTPLAVQVALRKGAVDIGAVGFDTASGFGRLDAVASSLPEPGATMQLIAGAATLLAIGSRRARRAPARSPR</sequence>
<dbReference type="InterPro" id="IPR034075">
    <property type="entry name" value="Glr3161-like_dom"/>
</dbReference>
<dbReference type="Proteomes" id="UP000319771">
    <property type="component" value="Unassembled WGS sequence"/>
</dbReference>
<evidence type="ECO:0000259" key="6">
    <source>
        <dbReference type="Pfam" id="PF00082"/>
    </source>
</evidence>
<evidence type="ECO:0000256" key="3">
    <source>
        <dbReference type="ARBA" id="ARBA00022801"/>
    </source>
</evidence>
<dbReference type="InterPro" id="IPR023828">
    <property type="entry name" value="Peptidase_S8_Ser-AS"/>
</dbReference>
<comment type="caution">
    <text evidence="7">The sequence shown here is derived from an EMBL/GenBank/DDBJ whole genome shotgun (WGS) entry which is preliminary data.</text>
</comment>
<dbReference type="GO" id="GO:0006508">
    <property type="term" value="P:proteolysis"/>
    <property type="evidence" value="ECO:0007669"/>
    <property type="project" value="UniProtKB-KW"/>
</dbReference>
<dbReference type="PRINTS" id="PR00723">
    <property type="entry name" value="SUBTILISIN"/>
</dbReference>
<name>A0A538U5I4_UNCEI</name>
<gene>
    <name evidence="7" type="ORF">E6K81_10855</name>
</gene>
<dbReference type="SUPFAM" id="SSF52743">
    <property type="entry name" value="Subtilisin-like"/>
    <property type="match status" value="1"/>
</dbReference>
<dbReference type="EMBL" id="VBPB01000182">
    <property type="protein sequence ID" value="TMQ71140.1"/>
    <property type="molecule type" value="Genomic_DNA"/>
</dbReference>
<reference evidence="7 8" key="1">
    <citation type="journal article" date="2019" name="Nat. Microbiol.">
        <title>Mediterranean grassland soil C-N compound turnover is dependent on rainfall and depth, and is mediated by genomically divergent microorganisms.</title>
        <authorList>
            <person name="Diamond S."/>
            <person name="Andeer P.F."/>
            <person name="Li Z."/>
            <person name="Crits-Christoph A."/>
            <person name="Burstein D."/>
            <person name="Anantharaman K."/>
            <person name="Lane K.R."/>
            <person name="Thomas B.C."/>
            <person name="Pan C."/>
            <person name="Northen T.R."/>
            <person name="Banfield J.F."/>
        </authorList>
    </citation>
    <scope>NUCLEOTIDE SEQUENCE [LARGE SCALE GENOMIC DNA]</scope>
    <source>
        <strain evidence="7">WS_11</strain>
    </source>
</reference>
<feature type="chain" id="PRO_5021893123" description="Peptidase S8/S53 domain-containing protein" evidence="5">
    <location>
        <begin position="22"/>
        <end position="574"/>
    </location>
</feature>
<organism evidence="7 8">
    <name type="scientific">Eiseniibacteriota bacterium</name>
    <dbReference type="NCBI Taxonomy" id="2212470"/>
    <lineage>
        <taxon>Bacteria</taxon>
        <taxon>Candidatus Eiseniibacteriota</taxon>
    </lineage>
</organism>
<dbReference type="InterPro" id="IPR000209">
    <property type="entry name" value="Peptidase_S8/S53_dom"/>
</dbReference>
<dbReference type="PANTHER" id="PTHR43806:SF11">
    <property type="entry name" value="CEREVISIN-RELATED"/>
    <property type="match status" value="1"/>
</dbReference>
<accession>A0A538U5I4</accession>
<keyword evidence="5" id="KW-0732">Signal</keyword>
<dbReference type="InterPro" id="IPR036852">
    <property type="entry name" value="Peptidase_S8/S53_dom_sf"/>
</dbReference>
<dbReference type="AlphaFoldDB" id="A0A538U5I4"/>
<dbReference type="InterPro" id="IPR015500">
    <property type="entry name" value="Peptidase_S8_subtilisin-rel"/>
</dbReference>
<dbReference type="PANTHER" id="PTHR43806">
    <property type="entry name" value="PEPTIDASE S8"/>
    <property type="match status" value="1"/>
</dbReference>
<dbReference type="Pfam" id="PF00082">
    <property type="entry name" value="Peptidase_S8"/>
    <property type="match status" value="1"/>
</dbReference>
<evidence type="ECO:0000313" key="7">
    <source>
        <dbReference type="EMBL" id="TMQ71140.1"/>
    </source>
</evidence>
<dbReference type="GO" id="GO:0004252">
    <property type="term" value="F:serine-type endopeptidase activity"/>
    <property type="evidence" value="ECO:0007669"/>
    <property type="project" value="InterPro"/>
</dbReference>
<evidence type="ECO:0000256" key="1">
    <source>
        <dbReference type="ARBA" id="ARBA00011073"/>
    </source>
</evidence>
<dbReference type="CDD" id="cd05562">
    <property type="entry name" value="Peptidases_S53_like"/>
    <property type="match status" value="1"/>
</dbReference>
<evidence type="ECO:0000256" key="2">
    <source>
        <dbReference type="ARBA" id="ARBA00022670"/>
    </source>
</evidence>
<protein>
    <recommendedName>
        <fullName evidence="6">Peptidase S8/S53 domain-containing protein</fullName>
    </recommendedName>
</protein>
<dbReference type="InterPro" id="IPR050131">
    <property type="entry name" value="Peptidase_S8_subtilisin-like"/>
</dbReference>
<keyword evidence="4" id="KW-0720">Serine protease</keyword>
<feature type="signal peptide" evidence="5">
    <location>
        <begin position="1"/>
        <end position="21"/>
    </location>
</feature>
<dbReference type="PROSITE" id="PS00138">
    <property type="entry name" value="SUBTILASE_SER"/>
    <property type="match status" value="1"/>
</dbReference>
<evidence type="ECO:0000313" key="8">
    <source>
        <dbReference type="Proteomes" id="UP000319771"/>
    </source>
</evidence>
<evidence type="ECO:0000256" key="5">
    <source>
        <dbReference type="SAM" id="SignalP"/>
    </source>
</evidence>
<dbReference type="Gene3D" id="3.40.50.200">
    <property type="entry name" value="Peptidase S8/S53 domain"/>
    <property type="match status" value="1"/>
</dbReference>
<evidence type="ECO:0000256" key="4">
    <source>
        <dbReference type="ARBA" id="ARBA00022825"/>
    </source>
</evidence>
<comment type="similarity">
    <text evidence="1">Belongs to the peptidase S8 family.</text>
</comment>
<feature type="domain" description="Peptidase S8/S53" evidence="6">
    <location>
        <begin position="369"/>
        <end position="532"/>
    </location>
</feature>